<evidence type="ECO:0000313" key="1">
    <source>
        <dbReference type="EMBL" id="KLO03712.1"/>
    </source>
</evidence>
<sequence>VYIDGGRASSNDVGTYRKLGSGVATDKVRAHIVEHAGEVERRRARTSKGKGAHSLWWWKEERRRETTASIEAGIRWQEGDAKIRRKTRRKAGMVEVRFRGKCLASEIEREKEVEVKTRGQTTRDSTFKQHHLAAMLPPWLLLGFPLVGLASQVPFLQHPPSDQVSERMAEMKWRPDANFEFKTGDDVFSPKDLVELSRPGG</sequence>
<keyword evidence="2" id="KW-1185">Reference proteome</keyword>
<name>A0A0H2QXM6_9AGAM</name>
<feature type="non-terminal residue" evidence="1">
    <location>
        <position position="1"/>
    </location>
</feature>
<proteinExistence type="predicted"/>
<organism evidence="1 2">
    <name type="scientific">Schizopora paradoxa</name>
    <dbReference type="NCBI Taxonomy" id="27342"/>
    <lineage>
        <taxon>Eukaryota</taxon>
        <taxon>Fungi</taxon>
        <taxon>Dikarya</taxon>
        <taxon>Basidiomycota</taxon>
        <taxon>Agaricomycotina</taxon>
        <taxon>Agaricomycetes</taxon>
        <taxon>Hymenochaetales</taxon>
        <taxon>Schizoporaceae</taxon>
        <taxon>Schizopora</taxon>
    </lineage>
</organism>
<accession>A0A0H2QXM6</accession>
<dbReference type="InParanoid" id="A0A0H2QXM6"/>
<feature type="non-terminal residue" evidence="1">
    <location>
        <position position="201"/>
    </location>
</feature>
<dbReference type="EMBL" id="KQ087154">
    <property type="protein sequence ID" value="KLO03712.1"/>
    <property type="molecule type" value="Genomic_DNA"/>
</dbReference>
<dbReference type="Proteomes" id="UP000053477">
    <property type="component" value="Unassembled WGS sequence"/>
</dbReference>
<gene>
    <name evidence="1" type="ORF">SCHPADRAFT_897605</name>
</gene>
<reference evidence="1 2" key="1">
    <citation type="submission" date="2015-04" db="EMBL/GenBank/DDBJ databases">
        <title>Complete genome sequence of Schizopora paradoxa KUC8140, a cosmopolitan wood degrader in East Asia.</title>
        <authorList>
            <consortium name="DOE Joint Genome Institute"/>
            <person name="Min B."/>
            <person name="Park H."/>
            <person name="Jang Y."/>
            <person name="Kim J.-J."/>
            <person name="Kim K.H."/>
            <person name="Pangilinan J."/>
            <person name="Lipzen A."/>
            <person name="Riley R."/>
            <person name="Grigoriev I.V."/>
            <person name="Spatafora J.W."/>
            <person name="Choi I.-G."/>
        </authorList>
    </citation>
    <scope>NUCLEOTIDE SEQUENCE [LARGE SCALE GENOMIC DNA]</scope>
    <source>
        <strain evidence="1 2">KUC8140</strain>
    </source>
</reference>
<evidence type="ECO:0000313" key="2">
    <source>
        <dbReference type="Proteomes" id="UP000053477"/>
    </source>
</evidence>
<dbReference type="AlphaFoldDB" id="A0A0H2QXM6"/>
<protein>
    <submittedName>
        <fullName evidence="1">Uncharacterized protein</fullName>
    </submittedName>
</protein>